<dbReference type="CDD" id="cd22157">
    <property type="entry name" value="F-box_AtFBW1-like"/>
    <property type="match status" value="1"/>
</dbReference>
<dbReference type="PANTHER" id="PTHR31672:SF13">
    <property type="entry name" value="F-BOX PROTEIN CPR30-LIKE"/>
    <property type="match status" value="1"/>
</dbReference>
<dbReference type="EMBL" id="JXTB01000050">
    <property type="protein sequence ID" value="PON70470.1"/>
    <property type="molecule type" value="Genomic_DNA"/>
</dbReference>
<evidence type="ECO:0000313" key="2">
    <source>
        <dbReference type="EMBL" id="PON70470.1"/>
    </source>
</evidence>
<dbReference type="SMART" id="SM00256">
    <property type="entry name" value="FBOX"/>
    <property type="match status" value="1"/>
</dbReference>
<dbReference type="STRING" id="3476.A0A2P5DB25"/>
<evidence type="ECO:0000259" key="1">
    <source>
        <dbReference type="SMART" id="SM00256"/>
    </source>
</evidence>
<dbReference type="Pfam" id="PF00646">
    <property type="entry name" value="F-box"/>
    <property type="match status" value="1"/>
</dbReference>
<dbReference type="SUPFAM" id="SSF81383">
    <property type="entry name" value="F-box domain"/>
    <property type="match status" value="1"/>
</dbReference>
<dbReference type="Gene3D" id="1.20.1280.50">
    <property type="match status" value="1"/>
</dbReference>
<accession>A0A2P5DB25</accession>
<proteinExistence type="predicted"/>
<dbReference type="InterPro" id="IPR013187">
    <property type="entry name" value="F-box-assoc_dom_typ3"/>
</dbReference>
<dbReference type="NCBIfam" id="TIGR01640">
    <property type="entry name" value="F_box_assoc_1"/>
    <property type="match status" value="1"/>
</dbReference>
<keyword evidence="3" id="KW-1185">Reference proteome</keyword>
<feature type="domain" description="F-box" evidence="1">
    <location>
        <begin position="6"/>
        <end position="47"/>
    </location>
</feature>
<protein>
    <submittedName>
        <fullName evidence="2">F-box domain containing protein</fullName>
    </submittedName>
</protein>
<organism evidence="2 3">
    <name type="scientific">Parasponia andersonii</name>
    <name type="common">Sponia andersonii</name>
    <dbReference type="NCBI Taxonomy" id="3476"/>
    <lineage>
        <taxon>Eukaryota</taxon>
        <taxon>Viridiplantae</taxon>
        <taxon>Streptophyta</taxon>
        <taxon>Embryophyta</taxon>
        <taxon>Tracheophyta</taxon>
        <taxon>Spermatophyta</taxon>
        <taxon>Magnoliopsida</taxon>
        <taxon>eudicotyledons</taxon>
        <taxon>Gunneridae</taxon>
        <taxon>Pentapetalae</taxon>
        <taxon>rosids</taxon>
        <taxon>fabids</taxon>
        <taxon>Rosales</taxon>
        <taxon>Cannabaceae</taxon>
        <taxon>Parasponia</taxon>
    </lineage>
</organism>
<gene>
    <name evidence="2" type="ORF">PanWU01x14_081390</name>
</gene>
<reference evidence="3" key="1">
    <citation type="submission" date="2016-06" db="EMBL/GenBank/DDBJ databases">
        <title>Parallel loss of symbiosis genes in relatives of nitrogen-fixing non-legume Parasponia.</title>
        <authorList>
            <person name="Van Velzen R."/>
            <person name="Holmer R."/>
            <person name="Bu F."/>
            <person name="Rutten L."/>
            <person name="Van Zeijl A."/>
            <person name="Liu W."/>
            <person name="Santuari L."/>
            <person name="Cao Q."/>
            <person name="Sharma T."/>
            <person name="Shen D."/>
            <person name="Roswanjaya Y."/>
            <person name="Wardhani T."/>
            <person name="Kalhor M.S."/>
            <person name="Jansen J."/>
            <person name="Van den Hoogen J."/>
            <person name="Gungor B."/>
            <person name="Hartog M."/>
            <person name="Hontelez J."/>
            <person name="Verver J."/>
            <person name="Yang W.-C."/>
            <person name="Schijlen E."/>
            <person name="Repin R."/>
            <person name="Schilthuizen M."/>
            <person name="Schranz E."/>
            <person name="Heidstra R."/>
            <person name="Miyata K."/>
            <person name="Fedorova E."/>
            <person name="Kohlen W."/>
            <person name="Bisseling T."/>
            <person name="Smit S."/>
            <person name="Geurts R."/>
        </authorList>
    </citation>
    <scope>NUCLEOTIDE SEQUENCE [LARGE SCALE GENOMIC DNA]</scope>
    <source>
        <strain evidence="3">cv. WU1-14</strain>
    </source>
</reference>
<dbReference type="InterPro" id="IPR001810">
    <property type="entry name" value="F-box_dom"/>
</dbReference>
<comment type="caution">
    <text evidence="2">The sequence shown here is derived from an EMBL/GenBank/DDBJ whole genome shotgun (WGS) entry which is preliminary data.</text>
</comment>
<dbReference type="InterPro" id="IPR017451">
    <property type="entry name" value="F-box-assoc_interact_dom"/>
</dbReference>
<dbReference type="PANTHER" id="PTHR31672">
    <property type="entry name" value="BNACNNG10540D PROTEIN"/>
    <property type="match status" value="1"/>
</dbReference>
<dbReference type="Proteomes" id="UP000237105">
    <property type="component" value="Unassembled WGS sequence"/>
</dbReference>
<name>A0A2P5DB25_PARAD</name>
<dbReference type="AlphaFoldDB" id="A0A2P5DB25"/>
<sequence>MIWCDVPEEVLLEEIFSWLPPESLFRFKCVSKSWYALINSLIKNPEFVNKHLRNIENNILSPYTCLVFCCATTAYTRRRRRQPPPPQQRKPLRRRDLLRSLTLFHNRGGYGSDDPNYVSEVFRLPTLPSKLNFARASGSHINGIICLAHDETIVLCNPALNEWTPLPKPCLDDGNGGGFWVRRVGFGYDSRADDYKVVRLGYEGFGRNEIEYYRARAEVYSMRRDCWREVEFDGLELVCRPLIGKEVFCKGVFYWSICARENIILSFDVFDEVFRWIPLPNNLLVTEEEVKLTVWNDSVALFVYHAIEIPKLIQVWLMDDCSAGGVNDSRSWIKKLCIGPLLDIDEPLTFLKNDELLLKTKDEGLILFNVCSQMLRNLTIIRSLNTILFWEISYVKSLVSVAVGTQSRS</sequence>
<dbReference type="InterPro" id="IPR050796">
    <property type="entry name" value="SCF_F-box_component"/>
</dbReference>
<evidence type="ECO:0000313" key="3">
    <source>
        <dbReference type="Proteomes" id="UP000237105"/>
    </source>
</evidence>
<dbReference type="OrthoDB" id="1644187at2759"/>
<dbReference type="InterPro" id="IPR036047">
    <property type="entry name" value="F-box-like_dom_sf"/>
</dbReference>
<dbReference type="Pfam" id="PF08268">
    <property type="entry name" value="FBA_3"/>
    <property type="match status" value="1"/>
</dbReference>